<dbReference type="AlphaFoldDB" id="E1WZA6"/>
<accession>E1WZA6</accession>
<dbReference type="EMBL" id="FQ312005">
    <property type="protein sequence ID" value="CBW27794.1"/>
    <property type="molecule type" value="Genomic_DNA"/>
</dbReference>
<dbReference type="RefSeq" id="WP_014245565.1">
    <property type="nucleotide sequence ID" value="NC_016620.1"/>
</dbReference>
<name>E1WZA6_HALMS</name>
<dbReference type="eggNOG" id="ENOG50315RN">
    <property type="taxonomic scope" value="Bacteria"/>
</dbReference>
<feature type="transmembrane region" description="Helical" evidence="1">
    <location>
        <begin position="70"/>
        <end position="87"/>
    </location>
</feature>
<dbReference type="PATRIC" id="fig|862908.3.peg.2900"/>
<feature type="transmembrane region" description="Helical" evidence="1">
    <location>
        <begin position="170"/>
        <end position="188"/>
    </location>
</feature>
<keyword evidence="1" id="KW-0812">Transmembrane</keyword>
<proteinExistence type="predicted"/>
<gene>
    <name evidence="2" type="ordered locus">BMS_3032</name>
</gene>
<reference evidence="3" key="1">
    <citation type="journal article" date="2013" name="ISME J.">
        <title>A small predatory core genome in the divergent marine Bacteriovorax marinus SJ and the terrestrial Bdellovibrio bacteriovorus.</title>
        <authorList>
            <person name="Crossman L.C."/>
            <person name="Chen H."/>
            <person name="Cerdeno-Tarraga A.M."/>
            <person name="Brooks K."/>
            <person name="Quail M.A."/>
            <person name="Pineiro S.A."/>
            <person name="Hobley L."/>
            <person name="Sockett R.E."/>
            <person name="Bentley S.D."/>
            <person name="Parkhill J."/>
            <person name="Williams H.N."/>
            <person name="Stine O.C."/>
        </authorList>
    </citation>
    <scope>NUCLEOTIDE SEQUENCE [LARGE SCALE GENOMIC DNA]</scope>
    <source>
        <strain evidence="3">ATCC BAA-682 / DSM 15412 / SJ</strain>
    </source>
</reference>
<feature type="transmembrane region" description="Helical" evidence="1">
    <location>
        <begin position="194"/>
        <end position="211"/>
    </location>
</feature>
<dbReference type="Proteomes" id="UP000008963">
    <property type="component" value="Chromosome"/>
</dbReference>
<organism evidence="2 3">
    <name type="scientific">Halobacteriovorax marinus (strain ATCC BAA-682 / DSM 15412 / SJ)</name>
    <name type="common">Bacteriovorax marinus</name>
    <dbReference type="NCBI Taxonomy" id="862908"/>
    <lineage>
        <taxon>Bacteria</taxon>
        <taxon>Pseudomonadati</taxon>
        <taxon>Bdellovibrionota</taxon>
        <taxon>Bacteriovoracia</taxon>
        <taxon>Bacteriovoracales</taxon>
        <taxon>Halobacteriovoraceae</taxon>
        <taxon>Halobacteriovorax</taxon>
    </lineage>
</organism>
<feature type="transmembrane region" description="Helical" evidence="1">
    <location>
        <begin position="40"/>
        <end position="58"/>
    </location>
</feature>
<feature type="transmembrane region" description="Helical" evidence="1">
    <location>
        <begin position="129"/>
        <end position="150"/>
    </location>
</feature>
<dbReference type="OrthoDB" id="7067875at2"/>
<dbReference type="KEGG" id="bmx:BMS_3032"/>
<evidence type="ECO:0000313" key="2">
    <source>
        <dbReference type="EMBL" id="CBW27794.1"/>
    </source>
</evidence>
<evidence type="ECO:0000256" key="1">
    <source>
        <dbReference type="SAM" id="Phobius"/>
    </source>
</evidence>
<dbReference type="HOGENOM" id="CLU_1266114_0_0_7"/>
<keyword evidence="3" id="KW-1185">Reference proteome</keyword>
<sequence length="223" mass="25467">MFTAERVAYIFALIVALVGVIGSHIDVTWYEGTFAREDGFVEWLTVIGLLTGSFLCFYRISILRPFRGKLFLFCTFILGCLFFFGAGEEISWGQRIFNIQSSDFFLTHNSQGETNLHNLIVGGTKINKLIFGTILGILIGFYFLILPFLYRKVEKVKAIVDSMAMPLPKYFHIIAYLVLVALTEFIQGGKKGEVLEFGGVWIFVLMTFVPFNREIFSRKTFDR</sequence>
<feature type="transmembrane region" description="Helical" evidence="1">
    <location>
        <begin position="7"/>
        <end position="25"/>
    </location>
</feature>
<dbReference type="STRING" id="862908.BMS_3032"/>
<protein>
    <submittedName>
        <fullName evidence="2">Membrane protein</fullName>
    </submittedName>
</protein>
<keyword evidence="1" id="KW-1133">Transmembrane helix</keyword>
<evidence type="ECO:0000313" key="3">
    <source>
        <dbReference type="Proteomes" id="UP000008963"/>
    </source>
</evidence>
<keyword evidence="1" id="KW-0472">Membrane</keyword>